<sequence length="284" mass="31337">MSAISRRKLLVAGAVGLAAPVALSSRADASTTATRVPRPRPLRRAHAHNDYEHERPLLDALDHGFTSVEADVWLVDGDLYLGHDGPNPSMTLRSHYLDPLRRIVRQQGHSVFPGWKGSLRLLIDVKSDGPAAYPVLQRQLAAYPELMTSWVHGRRRRRPVTAVLSGTLANIVAPDSDTRWFGFDGRIGRLPAGATAAQIPLVSDNWINHFTWLGVGPMPADQRAKLHRQVAELHAGGYQVRYWNTPDLALPSREAVWRELLAADVDVLNTDDLAGLQAFLLAND</sequence>
<evidence type="ECO:0000256" key="3">
    <source>
        <dbReference type="SAM" id="SignalP"/>
    </source>
</evidence>
<feature type="compositionally biased region" description="Basic residues" evidence="2">
    <location>
        <begin position="37"/>
        <end position="46"/>
    </location>
</feature>
<dbReference type="PANTHER" id="PTHR31571:SF1">
    <property type="entry name" value="ALTERED INHERITANCE OF MITOCHONDRIA PROTEIN 6"/>
    <property type="match status" value="1"/>
</dbReference>
<reference evidence="4 5" key="1">
    <citation type="submission" date="2023-03" db="EMBL/GenBank/DDBJ databases">
        <title>YIM 133296 draft genome.</title>
        <authorList>
            <person name="Xiong L."/>
        </authorList>
    </citation>
    <scope>NUCLEOTIDE SEQUENCE [LARGE SCALE GENOMIC DNA]</scope>
    <source>
        <strain evidence="4 5">YIM 133296</strain>
    </source>
</reference>
<evidence type="ECO:0000256" key="1">
    <source>
        <dbReference type="ARBA" id="ARBA00014286"/>
    </source>
</evidence>
<accession>A0ABT6C431</accession>
<evidence type="ECO:0000313" key="5">
    <source>
        <dbReference type="Proteomes" id="UP001528912"/>
    </source>
</evidence>
<protein>
    <recommendedName>
        <fullName evidence="1">Altered inheritance of mitochondria protein 6</fullName>
    </recommendedName>
</protein>
<evidence type="ECO:0000256" key="2">
    <source>
        <dbReference type="SAM" id="MobiDB-lite"/>
    </source>
</evidence>
<dbReference type="InterPro" id="IPR051236">
    <property type="entry name" value="HAT_RTT109-like"/>
</dbReference>
<dbReference type="SUPFAM" id="SSF51695">
    <property type="entry name" value="PLC-like phosphodiesterases"/>
    <property type="match status" value="1"/>
</dbReference>
<feature type="chain" id="PRO_5047452386" description="Altered inheritance of mitochondria protein 6" evidence="3">
    <location>
        <begin position="30"/>
        <end position="284"/>
    </location>
</feature>
<feature type="region of interest" description="Disordered" evidence="2">
    <location>
        <begin position="28"/>
        <end position="49"/>
    </location>
</feature>
<dbReference type="RefSeq" id="WP_277191165.1">
    <property type="nucleotide sequence ID" value="NZ_JAROAV010000010.1"/>
</dbReference>
<dbReference type="PROSITE" id="PS51318">
    <property type="entry name" value="TAT"/>
    <property type="match status" value="1"/>
</dbReference>
<dbReference type="Proteomes" id="UP001528912">
    <property type="component" value="Unassembled WGS sequence"/>
</dbReference>
<proteinExistence type="predicted"/>
<name>A0ABT6C431_9MICO</name>
<dbReference type="InterPro" id="IPR017946">
    <property type="entry name" value="PLC-like_Pdiesterase_TIM-brl"/>
</dbReference>
<dbReference type="PANTHER" id="PTHR31571">
    <property type="entry name" value="ALTERED INHERITANCE OF MITOCHONDRIA PROTEIN 6"/>
    <property type="match status" value="1"/>
</dbReference>
<keyword evidence="5" id="KW-1185">Reference proteome</keyword>
<dbReference type="InterPro" id="IPR006311">
    <property type="entry name" value="TAT_signal"/>
</dbReference>
<dbReference type="EMBL" id="JAROAV010000010">
    <property type="protein sequence ID" value="MDF8263436.1"/>
    <property type="molecule type" value="Genomic_DNA"/>
</dbReference>
<gene>
    <name evidence="4" type="ORF">P4R38_04155</name>
</gene>
<keyword evidence="3" id="KW-0732">Signal</keyword>
<comment type="caution">
    <text evidence="4">The sequence shown here is derived from an EMBL/GenBank/DDBJ whole genome shotgun (WGS) entry which is preliminary data.</text>
</comment>
<evidence type="ECO:0000313" key="4">
    <source>
        <dbReference type="EMBL" id="MDF8263436.1"/>
    </source>
</evidence>
<feature type="signal peptide" evidence="3">
    <location>
        <begin position="1"/>
        <end position="29"/>
    </location>
</feature>
<organism evidence="4 5">
    <name type="scientific">Luteipulveratus flavus</name>
    <dbReference type="NCBI Taxonomy" id="3031728"/>
    <lineage>
        <taxon>Bacteria</taxon>
        <taxon>Bacillati</taxon>
        <taxon>Actinomycetota</taxon>
        <taxon>Actinomycetes</taxon>
        <taxon>Micrococcales</taxon>
        <taxon>Dermacoccaceae</taxon>
        <taxon>Luteipulveratus</taxon>
    </lineage>
</organism>
<dbReference type="Gene3D" id="3.20.20.190">
    <property type="entry name" value="Phosphatidylinositol (PI) phosphodiesterase"/>
    <property type="match status" value="1"/>
</dbReference>